<evidence type="ECO:0000313" key="3">
    <source>
        <dbReference type="WBParaSite" id="EVEC_0000450201-mRNA-1"/>
    </source>
</evidence>
<dbReference type="EMBL" id="UXUI01007796">
    <property type="protein sequence ID" value="VDD89459.1"/>
    <property type="molecule type" value="Genomic_DNA"/>
</dbReference>
<evidence type="ECO:0000313" key="1">
    <source>
        <dbReference type="EMBL" id="VDD89459.1"/>
    </source>
</evidence>
<gene>
    <name evidence="1" type="ORF">EVEC_LOCUS4210</name>
</gene>
<sequence>MGAALLRFYPASKLIFNSLMAQTNNSFLRVHLGPPSAVSYMNENVKIRKRNLTANSGINRIPEMHTRFLENWMSIGEEYERVLDFTSGVRNCLLGRGRHQSTRYSRSGSPSMDPLF</sequence>
<dbReference type="WBParaSite" id="EVEC_0000450201-mRNA-1">
    <property type="protein sequence ID" value="EVEC_0000450201-mRNA-1"/>
    <property type="gene ID" value="EVEC_0000450201"/>
</dbReference>
<reference evidence="1 2" key="2">
    <citation type="submission" date="2018-10" db="EMBL/GenBank/DDBJ databases">
        <authorList>
            <consortium name="Pathogen Informatics"/>
        </authorList>
    </citation>
    <scope>NUCLEOTIDE SEQUENCE [LARGE SCALE GENOMIC DNA]</scope>
</reference>
<evidence type="ECO:0000313" key="2">
    <source>
        <dbReference type="Proteomes" id="UP000274131"/>
    </source>
</evidence>
<accession>A0A0N4V383</accession>
<organism evidence="3">
    <name type="scientific">Enterobius vermicularis</name>
    <name type="common">Human pinworm</name>
    <dbReference type="NCBI Taxonomy" id="51028"/>
    <lineage>
        <taxon>Eukaryota</taxon>
        <taxon>Metazoa</taxon>
        <taxon>Ecdysozoa</taxon>
        <taxon>Nematoda</taxon>
        <taxon>Chromadorea</taxon>
        <taxon>Rhabditida</taxon>
        <taxon>Spirurina</taxon>
        <taxon>Oxyuridomorpha</taxon>
        <taxon>Oxyuroidea</taxon>
        <taxon>Oxyuridae</taxon>
        <taxon>Enterobius</taxon>
    </lineage>
</organism>
<protein>
    <submittedName>
        <fullName evidence="1 3">Uncharacterized protein</fullName>
    </submittedName>
</protein>
<proteinExistence type="predicted"/>
<reference evidence="3" key="1">
    <citation type="submission" date="2017-02" db="UniProtKB">
        <authorList>
            <consortium name="WormBaseParasite"/>
        </authorList>
    </citation>
    <scope>IDENTIFICATION</scope>
</reference>
<name>A0A0N4V383_ENTVE</name>
<keyword evidence="2" id="KW-1185">Reference proteome</keyword>
<dbReference type="Proteomes" id="UP000274131">
    <property type="component" value="Unassembled WGS sequence"/>
</dbReference>
<dbReference type="AlphaFoldDB" id="A0A0N4V383"/>